<reference evidence="2" key="1">
    <citation type="submission" date="2023-06" db="EMBL/GenBank/DDBJ databases">
        <title>Genome-scale phylogeny and comparative genomics of the fungal order Sordariales.</title>
        <authorList>
            <consortium name="Lawrence Berkeley National Laboratory"/>
            <person name="Hensen N."/>
            <person name="Bonometti L."/>
            <person name="Westerberg I."/>
            <person name="Brannstrom I.O."/>
            <person name="Guillou S."/>
            <person name="Cros-Aarteil S."/>
            <person name="Calhoun S."/>
            <person name="Haridas S."/>
            <person name="Kuo A."/>
            <person name="Mondo S."/>
            <person name="Pangilinan J."/>
            <person name="Riley R."/>
            <person name="LaButti K."/>
            <person name="Andreopoulos B."/>
            <person name="Lipzen A."/>
            <person name="Chen C."/>
            <person name="Yanf M."/>
            <person name="Daum C."/>
            <person name="Ng V."/>
            <person name="Clum A."/>
            <person name="Steindorff A."/>
            <person name="Ohm R."/>
            <person name="Martin F."/>
            <person name="Silar P."/>
            <person name="Natvig D."/>
            <person name="Lalanne C."/>
            <person name="Gautier V."/>
            <person name="Ament-velasquez S.L."/>
            <person name="Kruys A."/>
            <person name="Hutchinson M.I."/>
            <person name="Powell A.J."/>
            <person name="Barry K."/>
            <person name="Miller A.N."/>
            <person name="Grigoriev I.V."/>
            <person name="Debuchy R."/>
            <person name="Gladieux P."/>
            <person name="Thoren M.H."/>
            <person name="Johannesson H."/>
        </authorList>
    </citation>
    <scope>NUCLEOTIDE SEQUENCE</scope>
    <source>
        <strain evidence="2">SMH3187-1</strain>
    </source>
</reference>
<dbReference type="AlphaFoldDB" id="A0AA40F6S1"/>
<proteinExistence type="predicted"/>
<evidence type="ECO:0000313" key="3">
    <source>
        <dbReference type="Proteomes" id="UP001172155"/>
    </source>
</evidence>
<feature type="region of interest" description="Disordered" evidence="1">
    <location>
        <begin position="1"/>
        <end position="121"/>
    </location>
</feature>
<gene>
    <name evidence="2" type="ORF">B0T18DRAFT_79113</name>
</gene>
<name>A0AA40F6S1_9PEZI</name>
<protein>
    <submittedName>
        <fullName evidence="2">Uncharacterized protein</fullName>
    </submittedName>
</protein>
<comment type="caution">
    <text evidence="2">The sequence shown here is derived from an EMBL/GenBank/DDBJ whole genome shotgun (WGS) entry which is preliminary data.</text>
</comment>
<evidence type="ECO:0000313" key="2">
    <source>
        <dbReference type="EMBL" id="KAK0751881.1"/>
    </source>
</evidence>
<dbReference type="Proteomes" id="UP001172155">
    <property type="component" value="Unassembled WGS sequence"/>
</dbReference>
<organism evidence="2 3">
    <name type="scientific">Schizothecium vesticola</name>
    <dbReference type="NCBI Taxonomy" id="314040"/>
    <lineage>
        <taxon>Eukaryota</taxon>
        <taxon>Fungi</taxon>
        <taxon>Dikarya</taxon>
        <taxon>Ascomycota</taxon>
        <taxon>Pezizomycotina</taxon>
        <taxon>Sordariomycetes</taxon>
        <taxon>Sordariomycetidae</taxon>
        <taxon>Sordariales</taxon>
        <taxon>Schizotheciaceae</taxon>
        <taxon>Schizothecium</taxon>
    </lineage>
</organism>
<feature type="compositionally biased region" description="Pro residues" evidence="1">
    <location>
        <begin position="111"/>
        <end position="121"/>
    </location>
</feature>
<keyword evidence="3" id="KW-1185">Reference proteome</keyword>
<dbReference type="EMBL" id="JAUKUD010000002">
    <property type="protein sequence ID" value="KAK0751881.1"/>
    <property type="molecule type" value="Genomic_DNA"/>
</dbReference>
<feature type="compositionally biased region" description="Low complexity" evidence="1">
    <location>
        <begin position="1"/>
        <end position="20"/>
    </location>
</feature>
<sequence>MSTGTTIPPSTLPTHLPHLSCSPHYAPQHHRTISYDPNHLPSPPRPSTPAAPSNAHYSESSRVAAAPIPDTNASVHPSMHATPPPPLSSLQGPCLISFMINPSLRQGRLSPKPPASPSPPP</sequence>
<accession>A0AA40F6S1</accession>
<evidence type="ECO:0000256" key="1">
    <source>
        <dbReference type="SAM" id="MobiDB-lite"/>
    </source>
</evidence>
<feature type="compositionally biased region" description="Pro residues" evidence="1">
    <location>
        <begin position="40"/>
        <end position="49"/>
    </location>
</feature>